<evidence type="ECO:0000313" key="1">
    <source>
        <dbReference type="EMBL" id="CAK5087719.1"/>
    </source>
</evidence>
<comment type="caution">
    <text evidence="1">The sequence shown here is derived from an EMBL/GenBank/DDBJ whole genome shotgun (WGS) entry which is preliminary data.</text>
</comment>
<keyword evidence="2" id="KW-1185">Reference proteome</keyword>
<accession>A0ACB1AAB6</accession>
<name>A0ACB1AAB6_MELEN</name>
<proteinExistence type="predicted"/>
<evidence type="ECO:0000313" key="2">
    <source>
        <dbReference type="Proteomes" id="UP001497535"/>
    </source>
</evidence>
<protein>
    <submittedName>
        <fullName evidence="1">Uncharacterized protein</fullName>
    </submittedName>
</protein>
<dbReference type="Proteomes" id="UP001497535">
    <property type="component" value="Unassembled WGS sequence"/>
</dbReference>
<sequence length="159" mass="18518">MTQLFLGNKVTAYGGDLSVKLLYEGPGPGRTEPLIILRGNGITLVHRARDQESVFTPGREFTVTVPTYEQFYEHRDGRGPASREDLMMVLADLDLFLIRATHTDSQTSTRWGRVFKNYFWEILFSGVLHPKFIFAFSLFLIFPFWHFFFCNLQHMQIYI</sequence>
<reference evidence="1" key="1">
    <citation type="submission" date="2023-11" db="EMBL/GenBank/DDBJ databases">
        <authorList>
            <person name="Poullet M."/>
        </authorList>
    </citation>
    <scope>NUCLEOTIDE SEQUENCE</scope>
    <source>
        <strain evidence="1">E1834</strain>
    </source>
</reference>
<organism evidence="1 2">
    <name type="scientific">Meloidogyne enterolobii</name>
    <name type="common">Root-knot nematode worm</name>
    <name type="synonym">Meloidogyne mayaguensis</name>
    <dbReference type="NCBI Taxonomy" id="390850"/>
    <lineage>
        <taxon>Eukaryota</taxon>
        <taxon>Metazoa</taxon>
        <taxon>Ecdysozoa</taxon>
        <taxon>Nematoda</taxon>
        <taxon>Chromadorea</taxon>
        <taxon>Rhabditida</taxon>
        <taxon>Tylenchina</taxon>
        <taxon>Tylenchomorpha</taxon>
        <taxon>Tylenchoidea</taxon>
        <taxon>Meloidogynidae</taxon>
        <taxon>Meloidogyninae</taxon>
        <taxon>Meloidogyne</taxon>
    </lineage>
</organism>
<dbReference type="EMBL" id="CAVMJV010000067">
    <property type="protein sequence ID" value="CAK5087719.1"/>
    <property type="molecule type" value="Genomic_DNA"/>
</dbReference>
<gene>
    <name evidence="1" type="ORF">MENTE1834_LOCUS35334</name>
</gene>